<evidence type="ECO:0000256" key="3">
    <source>
        <dbReference type="SAM" id="SignalP"/>
    </source>
</evidence>
<feature type="domain" description="PKD-like" evidence="5">
    <location>
        <begin position="405"/>
        <end position="480"/>
    </location>
</feature>
<dbReference type="SUPFAM" id="SSF63829">
    <property type="entry name" value="Calcium-dependent phosphotriesterase"/>
    <property type="match status" value="1"/>
</dbReference>
<dbReference type="Proteomes" id="UP001589828">
    <property type="component" value="Unassembled WGS sequence"/>
</dbReference>
<dbReference type="PANTHER" id="PTHR24104">
    <property type="entry name" value="E3 UBIQUITIN-PROTEIN LIGASE NHLRC1-RELATED"/>
    <property type="match status" value="1"/>
</dbReference>
<organism evidence="6 7">
    <name type="scientific">Mucilaginibacter angelicae</name>
    <dbReference type="NCBI Taxonomy" id="869718"/>
    <lineage>
        <taxon>Bacteria</taxon>
        <taxon>Pseudomonadati</taxon>
        <taxon>Bacteroidota</taxon>
        <taxon>Sphingobacteriia</taxon>
        <taxon>Sphingobacteriales</taxon>
        <taxon>Sphingobacteriaceae</taxon>
        <taxon>Mucilaginibacter</taxon>
    </lineage>
</organism>
<dbReference type="PANTHER" id="PTHR24104:SF25">
    <property type="entry name" value="PROTEIN LIN-41"/>
    <property type="match status" value="1"/>
</dbReference>
<feature type="repeat" description="NHL" evidence="2">
    <location>
        <begin position="178"/>
        <end position="215"/>
    </location>
</feature>
<keyword evidence="3" id="KW-0732">Signal</keyword>
<evidence type="ECO:0000313" key="6">
    <source>
        <dbReference type="EMBL" id="MFC0516751.1"/>
    </source>
</evidence>
<name>A0ABV6LBE7_9SPHI</name>
<dbReference type="Gene3D" id="2.120.10.30">
    <property type="entry name" value="TolB, C-terminal domain"/>
    <property type="match status" value="2"/>
</dbReference>
<feature type="chain" id="PRO_5046005178" evidence="3">
    <location>
        <begin position="24"/>
        <end position="668"/>
    </location>
</feature>
<comment type="caution">
    <text evidence="6">The sequence shown here is derived from an EMBL/GenBank/DDBJ whole genome shotgun (WGS) entry which is preliminary data.</text>
</comment>
<dbReference type="InterPro" id="IPR026444">
    <property type="entry name" value="Secre_tail"/>
</dbReference>
<accession>A0ABV6LBE7</accession>
<keyword evidence="1" id="KW-0677">Repeat</keyword>
<evidence type="ECO:0000259" key="5">
    <source>
        <dbReference type="Pfam" id="PF19408"/>
    </source>
</evidence>
<feature type="domain" description="PKD-like" evidence="5">
    <location>
        <begin position="495"/>
        <end position="567"/>
    </location>
</feature>
<keyword evidence="7" id="KW-1185">Reference proteome</keyword>
<feature type="repeat" description="NHL" evidence="2">
    <location>
        <begin position="228"/>
        <end position="265"/>
    </location>
</feature>
<dbReference type="InterPro" id="IPR045829">
    <property type="entry name" value="PKD_6"/>
</dbReference>
<dbReference type="PROSITE" id="PS51125">
    <property type="entry name" value="NHL"/>
    <property type="match status" value="2"/>
</dbReference>
<dbReference type="Pfam" id="PF18962">
    <property type="entry name" value="Por_Secre_tail"/>
    <property type="match status" value="1"/>
</dbReference>
<gene>
    <name evidence="6" type="ORF">ACFFGT_21265</name>
</gene>
<feature type="signal peptide" evidence="3">
    <location>
        <begin position="1"/>
        <end position="23"/>
    </location>
</feature>
<dbReference type="CDD" id="cd05819">
    <property type="entry name" value="NHL"/>
    <property type="match status" value="1"/>
</dbReference>
<dbReference type="Pfam" id="PF01436">
    <property type="entry name" value="NHL"/>
    <property type="match status" value="2"/>
</dbReference>
<dbReference type="InterPro" id="IPR001258">
    <property type="entry name" value="NHL_repeat"/>
</dbReference>
<evidence type="ECO:0000259" key="4">
    <source>
        <dbReference type="Pfam" id="PF18962"/>
    </source>
</evidence>
<reference evidence="6 7" key="1">
    <citation type="submission" date="2024-09" db="EMBL/GenBank/DDBJ databases">
        <authorList>
            <person name="Sun Q."/>
            <person name="Mori K."/>
        </authorList>
    </citation>
    <scope>NUCLEOTIDE SEQUENCE [LARGE SCALE GENOMIC DNA]</scope>
    <source>
        <strain evidence="6 7">NCAIM B.02415</strain>
    </source>
</reference>
<dbReference type="InterPro" id="IPR050952">
    <property type="entry name" value="TRIM-NHL_E3_ligases"/>
</dbReference>
<dbReference type="EMBL" id="JBHLTS010000066">
    <property type="protein sequence ID" value="MFC0516751.1"/>
    <property type="molecule type" value="Genomic_DNA"/>
</dbReference>
<dbReference type="InterPro" id="IPR011042">
    <property type="entry name" value="6-blade_b-propeller_TolB-like"/>
</dbReference>
<sequence length="668" mass="70105">MKKLLLQTLSLFIVPALMSQANAQAPVKAILSGGTCTSSTLTGTLSSGFIDELKWYRDSALIEVRSRYDANATIVVGGNGTGTSLNNLYGPTGIYIYHGDLYIADLQRVTKWAPGATAGILVAGGNGKGRELNQLASPGDITVDKNGDLYISDYLTNSVRKWKPGANSGTIVAGGNGYGSAANQIAGPQSICIDRFGNLYVSDRWNNRVQKWTPGATTGITVAGGNGRGPAANQLYEPSGIAVDYAGNVYVADGYNYRVQKWAPGATTGVTVAGGNGQGIDANQLTGPGELSVDSAGAVYVVDGGIRIQKWAPGASYGITVAGSRGYPTDPNQADKISSGSSLFVDPDGQIYISEMLDNRVKKFKPTQFNNAQLFNTVPGTYTVAITSDSGKTYTSQALKVIAPPAYPAEVEGPDEASRLAIVQYEVKAPSPDAAYTWTIPADATILSGQGTYLLTVKWGYNGGEISVTASNACDTTETNVKYISVSCTSADAPPYPALIGGPTTVNRQDTVSFNVQGSTPGTGYTWNVPPDVSIISGQGTDKLTVTWGNNSGDITVTAYNSCAISNPGTKSVTVPPIPQSDDNLTAVAVYPNPTTNTTSVAFTTEKTATYELTVINMAGKTLLRQKGRALFGSNKANLDLSGFSKGIYLLNIKYNNNITNVLKLSKQ</sequence>
<dbReference type="RefSeq" id="WP_377024524.1">
    <property type="nucleotide sequence ID" value="NZ_JBHLTS010000066.1"/>
</dbReference>
<evidence type="ECO:0000256" key="2">
    <source>
        <dbReference type="PROSITE-ProRule" id="PRU00504"/>
    </source>
</evidence>
<evidence type="ECO:0000313" key="7">
    <source>
        <dbReference type="Proteomes" id="UP001589828"/>
    </source>
</evidence>
<proteinExistence type="predicted"/>
<dbReference type="NCBIfam" id="TIGR04183">
    <property type="entry name" value="Por_Secre_tail"/>
    <property type="match status" value="1"/>
</dbReference>
<evidence type="ECO:0000256" key="1">
    <source>
        <dbReference type="ARBA" id="ARBA00022737"/>
    </source>
</evidence>
<feature type="domain" description="Secretion system C-terminal sorting" evidence="4">
    <location>
        <begin position="590"/>
        <end position="659"/>
    </location>
</feature>
<protein>
    <submittedName>
        <fullName evidence="6">T9SS type A sorting domain-containing protein</fullName>
    </submittedName>
</protein>
<dbReference type="Pfam" id="PF19408">
    <property type="entry name" value="PKD_6"/>
    <property type="match status" value="2"/>
</dbReference>
<dbReference type="Gene3D" id="2.40.10.500">
    <property type="match status" value="1"/>
</dbReference>